<evidence type="ECO:0000256" key="1">
    <source>
        <dbReference type="SAM" id="SignalP"/>
    </source>
</evidence>
<gene>
    <name evidence="2" type="ORF">ACJMK2_040338</name>
</gene>
<name>A0ABD3WGA9_SINWO</name>
<protein>
    <submittedName>
        <fullName evidence="2">Uncharacterized protein</fullName>
    </submittedName>
</protein>
<organism evidence="2 3">
    <name type="scientific">Sinanodonta woodiana</name>
    <name type="common">Chinese pond mussel</name>
    <name type="synonym">Anodonta woodiana</name>
    <dbReference type="NCBI Taxonomy" id="1069815"/>
    <lineage>
        <taxon>Eukaryota</taxon>
        <taxon>Metazoa</taxon>
        <taxon>Spiralia</taxon>
        <taxon>Lophotrochozoa</taxon>
        <taxon>Mollusca</taxon>
        <taxon>Bivalvia</taxon>
        <taxon>Autobranchia</taxon>
        <taxon>Heteroconchia</taxon>
        <taxon>Palaeoheterodonta</taxon>
        <taxon>Unionida</taxon>
        <taxon>Unionoidea</taxon>
        <taxon>Unionidae</taxon>
        <taxon>Unioninae</taxon>
        <taxon>Sinanodonta</taxon>
    </lineage>
</organism>
<feature type="signal peptide" evidence="1">
    <location>
        <begin position="1"/>
        <end position="21"/>
    </location>
</feature>
<dbReference type="AlphaFoldDB" id="A0ABD3WGA9"/>
<dbReference type="Proteomes" id="UP001634394">
    <property type="component" value="Unassembled WGS sequence"/>
</dbReference>
<reference evidence="2 3" key="1">
    <citation type="submission" date="2024-11" db="EMBL/GenBank/DDBJ databases">
        <title>Chromosome-level genome assembly of the freshwater bivalve Anodonta woodiana.</title>
        <authorList>
            <person name="Chen X."/>
        </authorList>
    </citation>
    <scope>NUCLEOTIDE SEQUENCE [LARGE SCALE GENOMIC DNA]</scope>
    <source>
        <strain evidence="2">MN2024</strain>
        <tissue evidence="2">Gills</tissue>
    </source>
</reference>
<proteinExistence type="predicted"/>
<keyword evidence="3" id="KW-1185">Reference proteome</keyword>
<keyword evidence="1" id="KW-0732">Signal</keyword>
<sequence>MSARFVFVAWILLRMFSTVYTQDKLQRTAEDGDLLLTDSSGLISEFQHEDVKSGYPYFSNYIQAYANTHIPNSKFGNRGVLPIILKSNSKTTHLSKLSSGKQHLYPSSPDRNYVFNGSDAQYEAKRSRMECDITKMTIQNIIEYLRRRRVCGIKASQLRFGTGGRK</sequence>
<evidence type="ECO:0000313" key="3">
    <source>
        <dbReference type="Proteomes" id="UP001634394"/>
    </source>
</evidence>
<evidence type="ECO:0000313" key="2">
    <source>
        <dbReference type="EMBL" id="KAL3872411.1"/>
    </source>
</evidence>
<accession>A0ABD3WGA9</accession>
<feature type="chain" id="PRO_5044749103" evidence="1">
    <location>
        <begin position="22"/>
        <end position="166"/>
    </location>
</feature>
<dbReference type="EMBL" id="JBJQND010000007">
    <property type="protein sequence ID" value="KAL3872411.1"/>
    <property type="molecule type" value="Genomic_DNA"/>
</dbReference>
<comment type="caution">
    <text evidence="2">The sequence shown here is derived from an EMBL/GenBank/DDBJ whole genome shotgun (WGS) entry which is preliminary data.</text>
</comment>